<keyword evidence="3 13" id="KW-1003">Cell membrane</keyword>
<dbReference type="Pfam" id="PF02537">
    <property type="entry name" value="CRCB"/>
    <property type="match status" value="1"/>
</dbReference>
<evidence type="ECO:0000256" key="12">
    <source>
        <dbReference type="ARBA" id="ARBA00049940"/>
    </source>
</evidence>
<dbReference type="AlphaFoldDB" id="A0A916WYN3"/>
<feature type="transmembrane region" description="Helical" evidence="13">
    <location>
        <begin position="97"/>
        <end position="120"/>
    </location>
</feature>
<evidence type="ECO:0000256" key="2">
    <source>
        <dbReference type="ARBA" id="ARBA00022448"/>
    </source>
</evidence>
<evidence type="ECO:0000256" key="1">
    <source>
        <dbReference type="ARBA" id="ARBA00004651"/>
    </source>
</evidence>
<feature type="binding site" evidence="13">
    <location>
        <position position="73"/>
    </location>
    <ligand>
        <name>Na(+)</name>
        <dbReference type="ChEBI" id="CHEBI:29101"/>
        <note>structural</note>
    </ligand>
</feature>
<dbReference type="InterPro" id="IPR003691">
    <property type="entry name" value="FluC"/>
</dbReference>
<evidence type="ECO:0000256" key="6">
    <source>
        <dbReference type="ARBA" id="ARBA00022989"/>
    </source>
</evidence>
<keyword evidence="4 13" id="KW-0812">Transmembrane</keyword>
<proteinExistence type="inferred from homology"/>
<protein>
    <recommendedName>
        <fullName evidence="13">Fluoride-specific ion channel FluC</fullName>
    </recommendedName>
</protein>
<evidence type="ECO:0000313" key="15">
    <source>
        <dbReference type="Proteomes" id="UP000621454"/>
    </source>
</evidence>
<dbReference type="GO" id="GO:0046872">
    <property type="term" value="F:metal ion binding"/>
    <property type="evidence" value="ECO:0007669"/>
    <property type="project" value="UniProtKB-KW"/>
</dbReference>
<evidence type="ECO:0000256" key="9">
    <source>
        <dbReference type="ARBA" id="ARBA00023303"/>
    </source>
</evidence>
<feature type="binding site" evidence="13">
    <location>
        <position position="76"/>
    </location>
    <ligand>
        <name>Na(+)</name>
        <dbReference type="ChEBI" id="CHEBI:29101"/>
        <note>structural</note>
    </ligand>
</feature>
<dbReference type="NCBIfam" id="TIGR00494">
    <property type="entry name" value="crcB"/>
    <property type="match status" value="1"/>
</dbReference>
<dbReference type="GO" id="GO:0005886">
    <property type="term" value="C:plasma membrane"/>
    <property type="evidence" value="ECO:0007669"/>
    <property type="project" value="UniProtKB-SubCell"/>
</dbReference>
<evidence type="ECO:0000256" key="4">
    <source>
        <dbReference type="ARBA" id="ARBA00022692"/>
    </source>
</evidence>
<keyword evidence="2 13" id="KW-0813">Transport</keyword>
<evidence type="ECO:0000256" key="13">
    <source>
        <dbReference type="HAMAP-Rule" id="MF_00454"/>
    </source>
</evidence>
<evidence type="ECO:0000256" key="8">
    <source>
        <dbReference type="ARBA" id="ARBA00023136"/>
    </source>
</evidence>
<keyword evidence="13" id="KW-0915">Sodium</keyword>
<keyword evidence="8 13" id="KW-0472">Membrane</keyword>
<sequence>MIALWIGVAGAFGALARFGLDSEIKARWARPFPLGTFVINCSGGLILGVLAGVVIFHAAPPELQDILGTGFCGGYTTFSTASFETVRLVQGGRGALALSNALGSVICSTAAYALGMWLAYLL</sequence>
<gene>
    <name evidence="13 14" type="primary">crcB</name>
    <name evidence="13" type="synonym">fluC</name>
    <name evidence="14" type="ORF">GCM10011489_30460</name>
</gene>
<keyword evidence="6 13" id="KW-1133">Transmembrane helix</keyword>
<dbReference type="GO" id="GO:0062054">
    <property type="term" value="F:fluoride channel activity"/>
    <property type="evidence" value="ECO:0007669"/>
    <property type="project" value="UniProtKB-UniRule"/>
</dbReference>
<comment type="caution">
    <text evidence="13">Lacks conserved residue(s) required for the propagation of feature annotation.</text>
</comment>
<keyword evidence="7 13" id="KW-0406">Ion transport</keyword>
<dbReference type="RefSeq" id="WP_188587434.1">
    <property type="nucleotide sequence ID" value="NZ_BMGC01000026.1"/>
</dbReference>
<dbReference type="EMBL" id="BMGC01000026">
    <property type="protein sequence ID" value="GGB40781.1"/>
    <property type="molecule type" value="Genomic_DNA"/>
</dbReference>
<evidence type="ECO:0000256" key="3">
    <source>
        <dbReference type="ARBA" id="ARBA00022475"/>
    </source>
</evidence>
<comment type="subcellular location">
    <subcellularLocation>
        <location evidence="1 13">Cell membrane</location>
        <topology evidence="1 13">Multi-pass membrane protein</topology>
    </subcellularLocation>
</comment>
<evidence type="ECO:0000256" key="10">
    <source>
        <dbReference type="ARBA" id="ARBA00035120"/>
    </source>
</evidence>
<comment type="activity regulation">
    <text evidence="13">Na(+) is not transported, but it plays an essential structural role and its presence is essential for fluoride channel function.</text>
</comment>
<dbReference type="HAMAP" id="MF_00454">
    <property type="entry name" value="FluC"/>
    <property type="match status" value="1"/>
</dbReference>
<dbReference type="Proteomes" id="UP000621454">
    <property type="component" value="Unassembled WGS sequence"/>
</dbReference>
<evidence type="ECO:0000256" key="5">
    <source>
        <dbReference type="ARBA" id="ARBA00022723"/>
    </source>
</evidence>
<dbReference type="GO" id="GO:0140114">
    <property type="term" value="P:cellular detoxification of fluoride"/>
    <property type="evidence" value="ECO:0007669"/>
    <property type="project" value="UniProtKB-UniRule"/>
</dbReference>
<organism evidence="14 15">
    <name type="scientific">Gordonia jinhuaensis</name>
    <dbReference type="NCBI Taxonomy" id="1517702"/>
    <lineage>
        <taxon>Bacteria</taxon>
        <taxon>Bacillati</taxon>
        <taxon>Actinomycetota</taxon>
        <taxon>Actinomycetes</taxon>
        <taxon>Mycobacteriales</taxon>
        <taxon>Gordoniaceae</taxon>
        <taxon>Gordonia</taxon>
    </lineage>
</organism>
<comment type="similarity">
    <text evidence="10 13">Belongs to the fluoride channel Fluc/FEX (TC 1.A.43) family.</text>
</comment>
<reference evidence="14" key="2">
    <citation type="submission" date="2020-09" db="EMBL/GenBank/DDBJ databases">
        <authorList>
            <person name="Sun Q."/>
            <person name="Zhou Y."/>
        </authorList>
    </citation>
    <scope>NUCLEOTIDE SEQUENCE</scope>
    <source>
        <strain evidence="14">CGMCC 1.12827</strain>
    </source>
</reference>
<evidence type="ECO:0000256" key="7">
    <source>
        <dbReference type="ARBA" id="ARBA00023065"/>
    </source>
</evidence>
<comment type="catalytic activity">
    <reaction evidence="11">
        <text>fluoride(in) = fluoride(out)</text>
        <dbReference type="Rhea" id="RHEA:76159"/>
        <dbReference type="ChEBI" id="CHEBI:17051"/>
    </reaction>
    <physiologicalReaction direction="left-to-right" evidence="11">
        <dbReference type="Rhea" id="RHEA:76160"/>
    </physiologicalReaction>
</comment>
<name>A0A916WYN3_9ACTN</name>
<keyword evidence="5 13" id="KW-0479">Metal-binding</keyword>
<feature type="transmembrane region" description="Helical" evidence="13">
    <location>
        <begin position="32"/>
        <end position="56"/>
    </location>
</feature>
<keyword evidence="9 13" id="KW-0407">Ion channel</keyword>
<accession>A0A916WYN3</accession>
<keyword evidence="15" id="KW-1185">Reference proteome</keyword>
<evidence type="ECO:0000313" key="14">
    <source>
        <dbReference type="EMBL" id="GGB40781.1"/>
    </source>
</evidence>
<dbReference type="PANTHER" id="PTHR28259">
    <property type="entry name" value="FLUORIDE EXPORT PROTEIN 1-RELATED"/>
    <property type="match status" value="1"/>
</dbReference>
<evidence type="ECO:0000256" key="11">
    <source>
        <dbReference type="ARBA" id="ARBA00035585"/>
    </source>
</evidence>
<reference evidence="14" key="1">
    <citation type="journal article" date="2014" name="Int. J. Syst. Evol. Microbiol.">
        <title>Complete genome sequence of Corynebacterium casei LMG S-19264T (=DSM 44701T), isolated from a smear-ripened cheese.</title>
        <authorList>
            <consortium name="US DOE Joint Genome Institute (JGI-PGF)"/>
            <person name="Walter F."/>
            <person name="Albersmeier A."/>
            <person name="Kalinowski J."/>
            <person name="Ruckert C."/>
        </authorList>
    </citation>
    <scope>NUCLEOTIDE SEQUENCE</scope>
    <source>
        <strain evidence="14">CGMCC 1.12827</strain>
    </source>
</reference>
<dbReference type="PANTHER" id="PTHR28259:SF16">
    <property type="entry name" value="FLUORIDE-SPECIFIC ION CHANNEL FLUC 2"/>
    <property type="match status" value="1"/>
</dbReference>
<comment type="caution">
    <text evidence="14">The sequence shown here is derived from an EMBL/GenBank/DDBJ whole genome shotgun (WGS) entry which is preliminary data.</text>
</comment>
<comment type="function">
    <text evidence="12 13">Fluoride-specific ion channel. Important for reducing fluoride concentration in the cell, thus reducing its toxicity.</text>
</comment>